<evidence type="ECO:0000313" key="2">
    <source>
        <dbReference type="EMBL" id="OSX68555.1"/>
    </source>
</evidence>
<evidence type="ECO:0000313" key="3">
    <source>
        <dbReference type="Proteomes" id="UP000218209"/>
    </source>
</evidence>
<feature type="compositionally biased region" description="Pro residues" evidence="1">
    <location>
        <begin position="70"/>
        <end position="80"/>
    </location>
</feature>
<sequence length="141" mass="15313">SCLSPLPTAPHPLPASPCRRPLRLKRPPHPSPWALCPARASPPHRPPPPPPRRWRARRSGGAAAPVARPQRPPPCAPPAPCGTSTTRPPRSRAPPRRPRPTPQRPPAMTHAPWPRLLWRQPSTCSAAPATLPPAPPRCTPR</sequence>
<accession>A0A1X6NIW5</accession>
<keyword evidence="3" id="KW-1185">Reference proteome</keyword>
<feature type="non-terminal residue" evidence="2">
    <location>
        <position position="1"/>
    </location>
</feature>
<protein>
    <submittedName>
        <fullName evidence="2">Uncharacterized protein</fullName>
    </submittedName>
</protein>
<evidence type="ECO:0000256" key="1">
    <source>
        <dbReference type="SAM" id="MobiDB-lite"/>
    </source>
</evidence>
<gene>
    <name evidence="2" type="ORF">BU14_2586s0001</name>
</gene>
<organism evidence="2 3">
    <name type="scientific">Porphyra umbilicalis</name>
    <name type="common">Purple laver</name>
    <name type="synonym">Red alga</name>
    <dbReference type="NCBI Taxonomy" id="2786"/>
    <lineage>
        <taxon>Eukaryota</taxon>
        <taxon>Rhodophyta</taxon>
        <taxon>Bangiophyceae</taxon>
        <taxon>Bangiales</taxon>
        <taxon>Bangiaceae</taxon>
        <taxon>Porphyra</taxon>
    </lineage>
</organism>
<feature type="compositionally biased region" description="Low complexity" evidence="1">
    <location>
        <begin position="59"/>
        <end position="69"/>
    </location>
</feature>
<dbReference type="Proteomes" id="UP000218209">
    <property type="component" value="Unassembled WGS sequence"/>
</dbReference>
<feature type="compositionally biased region" description="Basic residues" evidence="1">
    <location>
        <begin position="89"/>
        <end position="99"/>
    </location>
</feature>
<feature type="region of interest" description="Disordered" evidence="1">
    <location>
        <begin position="1"/>
        <end position="141"/>
    </location>
</feature>
<dbReference type="AlphaFoldDB" id="A0A1X6NIW5"/>
<feature type="non-terminal residue" evidence="2">
    <location>
        <position position="141"/>
    </location>
</feature>
<feature type="compositionally biased region" description="Pro residues" evidence="1">
    <location>
        <begin position="130"/>
        <end position="141"/>
    </location>
</feature>
<reference evidence="2 3" key="1">
    <citation type="submission" date="2017-03" db="EMBL/GenBank/DDBJ databases">
        <title>WGS assembly of Porphyra umbilicalis.</title>
        <authorList>
            <person name="Brawley S.H."/>
            <person name="Blouin N.A."/>
            <person name="Ficko-Blean E."/>
            <person name="Wheeler G.L."/>
            <person name="Lohr M."/>
            <person name="Goodson H.V."/>
            <person name="Jenkins J.W."/>
            <person name="Blaby-Haas C.E."/>
            <person name="Helliwell K.E."/>
            <person name="Chan C."/>
            <person name="Marriage T."/>
            <person name="Bhattacharya D."/>
            <person name="Klein A.S."/>
            <person name="Badis Y."/>
            <person name="Brodie J."/>
            <person name="Cao Y."/>
            <person name="Collen J."/>
            <person name="Dittami S.M."/>
            <person name="Gachon C.M."/>
            <person name="Green B.R."/>
            <person name="Karpowicz S."/>
            <person name="Kim J.W."/>
            <person name="Kudahl U."/>
            <person name="Lin S."/>
            <person name="Michel G."/>
            <person name="Mittag M."/>
            <person name="Olson B.J."/>
            <person name="Pangilinan J."/>
            <person name="Peng Y."/>
            <person name="Qiu H."/>
            <person name="Shu S."/>
            <person name="Singer J.T."/>
            <person name="Smith A.G."/>
            <person name="Sprecher B.N."/>
            <person name="Wagner V."/>
            <person name="Wang W."/>
            <person name="Wang Z.-Y."/>
            <person name="Yan J."/>
            <person name="Yarish C."/>
            <person name="Zoeuner-Riek S."/>
            <person name="Zhuang Y."/>
            <person name="Zou Y."/>
            <person name="Lindquist E.A."/>
            <person name="Grimwood J."/>
            <person name="Barry K."/>
            <person name="Rokhsar D.S."/>
            <person name="Schmutz J."/>
            <person name="Stiller J.W."/>
            <person name="Grossman A.R."/>
            <person name="Prochnik S.E."/>
        </authorList>
    </citation>
    <scope>NUCLEOTIDE SEQUENCE [LARGE SCALE GENOMIC DNA]</scope>
    <source>
        <strain evidence="2">4086291</strain>
    </source>
</reference>
<dbReference type="EMBL" id="KV920369">
    <property type="protein sequence ID" value="OSX68555.1"/>
    <property type="molecule type" value="Genomic_DNA"/>
</dbReference>
<name>A0A1X6NIW5_PORUM</name>
<proteinExistence type="predicted"/>